<dbReference type="OrthoDB" id="983149at2"/>
<dbReference type="EMBL" id="CP002048">
    <property type="protein sequence ID" value="ADI00889.1"/>
    <property type="molecule type" value="Genomic_DNA"/>
</dbReference>
<keyword evidence="4" id="KW-1185">Reference proteome</keyword>
<keyword evidence="1" id="KW-0472">Membrane</keyword>
<dbReference type="AlphaFoldDB" id="D7CIM4"/>
<organism evidence="3 4">
    <name type="scientific">Syntrophothermus lipocalidus (strain DSM 12680 / TGB-C1)</name>
    <dbReference type="NCBI Taxonomy" id="643648"/>
    <lineage>
        <taxon>Bacteria</taxon>
        <taxon>Bacillati</taxon>
        <taxon>Bacillota</taxon>
        <taxon>Clostridia</taxon>
        <taxon>Eubacteriales</taxon>
        <taxon>Syntrophomonadaceae</taxon>
        <taxon>Syntrophothermus</taxon>
    </lineage>
</organism>
<name>D7CIM4_SYNLT</name>
<gene>
    <name evidence="3" type="ordered locus">Slip_0089</name>
</gene>
<reference evidence="4" key="1">
    <citation type="journal article" date="2010" name="Stand. Genomic Sci.">
        <title>Complete genome sequence of Syntrophothermus lipocalidus type strain (TGB-C1T).</title>
        <authorList>
            <consortium name="US DOE Joint Genome Institute (JGI-PGF)"/>
            <person name="Djao O."/>
            <person name="Zhang X."/>
            <person name="Lucas S."/>
            <person name="Lapidus A."/>
            <person name="Glavina Del Rio T."/>
            <person name="Nolan M."/>
            <person name="Tice H."/>
            <person name="Cheng J."/>
            <person name="Han C."/>
            <person name="Tapia R."/>
            <person name="Goodwin L."/>
            <person name="Pitluck S."/>
            <person name="Liolios K."/>
            <person name="Ivanova N."/>
            <person name="Mavromatis K."/>
            <person name="Mikhailova N."/>
            <person name="Ovchinnikova G."/>
            <person name="Pati A."/>
            <person name="Brambilla E."/>
            <person name="Chen A."/>
            <person name="Palaniappan K."/>
            <person name="Land M."/>
            <person name="Hauser L."/>
            <person name="Chang Y."/>
            <person name="Jeffries C."/>
            <person name="Rohde M."/>
            <person name="Sikorski J."/>
            <person name="Spring S."/>
            <person name="Goker M."/>
            <person name="Detter J."/>
            <person name="Woyke T."/>
            <person name="Bristow J."/>
            <person name="Eisen J."/>
            <person name="Markowitz V."/>
            <person name="Hugenholtz P."/>
            <person name="Kyrpides N."/>
            <person name="Klenk H."/>
        </authorList>
    </citation>
    <scope>NUCLEOTIDE SEQUENCE [LARGE SCALE GENOMIC DNA]</scope>
    <source>
        <strain evidence="4">DSM 12680 / TGB-C1</strain>
    </source>
</reference>
<dbReference type="eggNOG" id="COG0457">
    <property type="taxonomic scope" value="Bacteria"/>
</dbReference>
<evidence type="ECO:0000256" key="1">
    <source>
        <dbReference type="SAM" id="Phobius"/>
    </source>
</evidence>
<evidence type="ECO:0000313" key="4">
    <source>
        <dbReference type="Proteomes" id="UP000000378"/>
    </source>
</evidence>
<keyword evidence="1" id="KW-1133">Transmembrane helix</keyword>
<protein>
    <submittedName>
        <fullName evidence="3">TPR repeat-containing protein</fullName>
    </submittedName>
</protein>
<evidence type="ECO:0000313" key="3">
    <source>
        <dbReference type="EMBL" id="ADI00889.1"/>
    </source>
</evidence>
<feature type="domain" description="DUF4236" evidence="2">
    <location>
        <begin position="3"/>
        <end position="54"/>
    </location>
</feature>
<dbReference type="Proteomes" id="UP000000378">
    <property type="component" value="Chromosome"/>
</dbReference>
<evidence type="ECO:0000259" key="2">
    <source>
        <dbReference type="Pfam" id="PF14020"/>
    </source>
</evidence>
<accession>D7CIM4</accession>
<proteinExistence type="predicted"/>
<dbReference type="KEGG" id="slp:Slip_0089"/>
<dbReference type="STRING" id="643648.Slip_0089"/>
<reference evidence="3 4" key="2">
    <citation type="journal article" date="2010" name="Stand. Genomic Sci.">
        <title>Complete genome sequence of Syntrophothermus lipocalidus type strain (TGB-C1).</title>
        <authorList>
            <person name="Djao O.D."/>
            <person name="Zhang X."/>
            <person name="Lucas S."/>
            <person name="Lapidus A."/>
            <person name="Del Rio T.G."/>
            <person name="Nolan M."/>
            <person name="Tice H."/>
            <person name="Cheng J.F."/>
            <person name="Han C."/>
            <person name="Tapia R."/>
            <person name="Goodwin L."/>
            <person name="Pitluck S."/>
            <person name="Liolios K."/>
            <person name="Ivanova N."/>
            <person name="Mavromatis K."/>
            <person name="Mikhailova N."/>
            <person name="Ovchinnikova G."/>
            <person name="Pati A."/>
            <person name="Brambilla E."/>
            <person name="Chen A."/>
            <person name="Palaniappan K."/>
            <person name="Land M."/>
            <person name="Hauser L."/>
            <person name="Chang Y.J."/>
            <person name="Jeffries C.D."/>
            <person name="Rohde M."/>
            <person name="Sikorski J."/>
            <person name="Spring S."/>
            <person name="Goker M."/>
            <person name="Detter J.C."/>
            <person name="Woyke T."/>
            <person name="Bristow J."/>
            <person name="Eisen J.A."/>
            <person name="Markowitz V."/>
            <person name="Hugenholtz P."/>
            <person name="Kyrpides N.C."/>
            <person name="Klenk H.P."/>
        </authorList>
    </citation>
    <scope>NUCLEOTIDE SEQUENCE [LARGE SCALE GENOMIC DNA]</scope>
    <source>
        <strain evidence="4">DSM 12680 / TGB-C1</strain>
    </source>
</reference>
<keyword evidence="1" id="KW-0812">Transmembrane</keyword>
<dbReference type="Pfam" id="PF14020">
    <property type="entry name" value="DUF4236"/>
    <property type="match status" value="1"/>
</dbReference>
<dbReference type="InterPro" id="IPR025330">
    <property type="entry name" value="DUF4236"/>
</dbReference>
<feature type="transmembrane region" description="Helical" evidence="1">
    <location>
        <begin position="103"/>
        <end position="131"/>
    </location>
</feature>
<dbReference type="HOGENOM" id="CLU_1593733_0_0_9"/>
<sequence>MAWRFRKSIKIAKGVRLNLSKGGTGVSVGGKGFRVGVGPRGAYTSTSILGTGLYNIEYFGGSRKGTRKGGNRAESAVTEAETYAGALPPELASGSASTALGCLWVVASVVLLFVWWPAGLAGLAVFAVWAVRSLNAPAAEARAWYLKGREAMDKGEWQQALEAFLKR</sequence>